<dbReference type="Gene3D" id="1.20.5.320">
    <property type="entry name" value="6-Phosphogluconate Dehydrogenase, domain 3"/>
    <property type="match status" value="1"/>
</dbReference>
<dbReference type="EMBL" id="JBHSIZ010000006">
    <property type="protein sequence ID" value="MFC4956099.1"/>
    <property type="molecule type" value="Genomic_DNA"/>
</dbReference>
<reference evidence="2" key="1">
    <citation type="journal article" date="2019" name="Int. J. Syst. Evol. Microbiol.">
        <title>The Global Catalogue of Microorganisms (GCM) 10K type strain sequencing project: providing services to taxonomists for standard genome sequencing and annotation.</title>
        <authorList>
            <consortium name="The Broad Institute Genomics Platform"/>
            <consortium name="The Broad Institute Genome Sequencing Center for Infectious Disease"/>
            <person name="Wu L."/>
            <person name="Ma J."/>
        </authorList>
    </citation>
    <scope>NUCLEOTIDE SEQUENCE [LARGE SCALE GENOMIC DNA]</scope>
    <source>
        <strain evidence="2">CCM 7224</strain>
    </source>
</reference>
<sequence length="483" mass="48039">MLPTTIPTVTVTARYLTPAGLALSGTVTFSAPTLLTHTASDVILGGPIVAPLDADGRIRAVLPATDTPGMNPVKWQYTVTEQLSGLPANRTYNIVLPAAQATVDLADLAPADPQAPEYVAVPGPPGPAGAQGPAGPAGAPGVVRSVNGRNTADIVLAPADVQAVAAASVGVANGVAALDAAGRVPVAQLPPGTVDPVSSVNGKKGAVVLSAADVNALDQAAGDLRYVRPEGIPVQSVNDRTGKVVLDAASIGAAPLGSAVLLTGAQSIDGAKTFTSVPSSAAAPTAAAHLARRDYVDAVATPGSWAPGDLGFKAWGFDPAATSGNRSQYCGAGSVYLMGIRLNTPATLSSVAFYCTGYVGGTLSEATYAGLYDANGTRVGITGSLKDVIKDGATAVCPLTKAYDAPAGSYWVALLINGPSEPGKGPAFAMGAGAGDRPAGSARMPNAFARYGRLPATGQAALPTGFAPKSIVTDTNSLWAAVA</sequence>
<evidence type="ECO:0000313" key="2">
    <source>
        <dbReference type="Proteomes" id="UP001595834"/>
    </source>
</evidence>
<comment type="caution">
    <text evidence="1">The sequence shown here is derived from an EMBL/GenBank/DDBJ whole genome shotgun (WGS) entry which is preliminary data.</text>
</comment>
<gene>
    <name evidence="1" type="ORF">ACFPFX_07255</name>
</gene>
<name>A0ABV9UGA6_9ACTN</name>
<accession>A0ABV9UGA6</accession>
<proteinExistence type="predicted"/>
<organism evidence="1 2">
    <name type="scientific">Streptomyces mauvecolor</name>
    <dbReference type="NCBI Taxonomy" id="58345"/>
    <lineage>
        <taxon>Bacteria</taxon>
        <taxon>Bacillati</taxon>
        <taxon>Actinomycetota</taxon>
        <taxon>Actinomycetes</taxon>
        <taxon>Kitasatosporales</taxon>
        <taxon>Streptomycetaceae</taxon>
        <taxon>Streptomyces</taxon>
    </lineage>
</organism>
<keyword evidence="2" id="KW-1185">Reference proteome</keyword>
<dbReference type="RefSeq" id="WP_344375225.1">
    <property type="nucleotide sequence ID" value="NZ_BAAASQ010000010.1"/>
</dbReference>
<protein>
    <submittedName>
        <fullName evidence="1">Phage tail protein</fullName>
    </submittedName>
</protein>
<evidence type="ECO:0000313" key="1">
    <source>
        <dbReference type="EMBL" id="MFC4956099.1"/>
    </source>
</evidence>
<dbReference type="Proteomes" id="UP001595834">
    <property type="component" value="Unassembled WGS sequence"/>
</dbReference>